<dbReference type="AlphaFoldDB" id="E3LHT2"/>
<reference evidence="1" key="1">
    <citation type="submission" date="2007-07" db="EMBL/GenBank/DDBJ databases">
        <title>PCAP assembly of the Caenorhabditis remanei genome.</title>
        <authorList>
            <consortium name="The Caenorhabditis remanei Sequencing Consortium"/>
            <person name="Wilson R.K."/>
        </authorList>
    </citation>
    <scope>NUCLEOTIDE SEQUENCE [LARGE SCALE GENOMIC DNA]</scope>
    <source>
        <strain evidence="1">PB4641</strain>
    </source>
</reference>
<keyword evidence="2" id="KW-1185">Reference proteome</keyword>
<dbReference type="OrthoDB" id="10427176at2759"/>
<dbReference type="SUPFAM" id="SSF81321">
    <property type="entry name" value="Family A G protein-coupled receptor-like"/>
    <property type="match status" value="1"/>
</dbReference>
<sequence length="214" mass="23632">MFWLLIPVITGAAWSIMGMLLCGPNQETTELASETIIESFGEPIEHFEYLGGSMYDVSKNGTITLQYRFLSAAGFMSATVSLSFAIIIFCAVKCYSIIKNMIYTSTTMSSKSRSLQSQLFYALVTQIIIPTVVLDVPITIFFALNIANTGIEGNSGYLNFIVTFYPVIDPLPNFFIIGPYRRAITKCFSKKTHPEELASASHITDTQVPMANLA</sequence>
<dbReference type="PANTHER" id="PTHR22943:SF89">
    <property type="entry name" value="SEVEN TM RECEPTOR"/>
    <property type="match status" value="1"/>
</dbReference>
<dbReference type="EMBL" id="DS268409">
    <property type="protein sequence ID" value="EFO94961.1"/>
    <property type="molecule type" value="Genomic_DNA"/>
</dbReference>
<dbReference type="PANTHER" id="PTHR22943">
    <property type="entry name" value="7-TRANSMEMBRANE DOMAIN RECEPTOR C.ELEGANS"/>
    <property type="match status" value="1"/>
</dbReference>
<proteinExistence type="predicted"/>
<evidence type="ECO:0000313" key="1">
    <source>
        <dbReference type="EMBL" id="EFO94961.1"/>
    </source>
</evidence>
<dbReference type="GO" id="GO:0038022">
    <property type="term" value="F:G protein-coupled olfactory receptor activity"/>
    <property type="evidence" value="ECO:0007669"/>
    <property type="project" value="TreeGrafter"/>
</dbReference>
<dbReference type="GO" id="GO:0005886">
    <property type="term" value="C:plasma membrane"/>
    <property type="evidence" value="ECO:0007669"/>
    <property type="project" value="TreeGrafter"/>
</dbReference>
<dbReference type="GO" id="GO:0042048">
    <property type="term" value="P:olfactory behavior"/>
    <property type="evidence" value="ECO:0007669"/>
    <property type="project" value="TreeGrafter"/>
</dbReference>
<dbReference type="Proteomes" id="UP000008281">
    <property type="component" value="Unassembled WGS sequence"/>
</dbReference>
<dbReference type="STRING" id="31234.E3LHT2"/>
<dbReference type="eggNOG" id="ENOG502T6SF">
    <property type="taxonomic scope" value="Eukaryota"/>
</dbReference>
<dbReference type="HOGENOM" id="CLU_036335_5_0_1"/>
<evidence type="ECO:0000313" key="2">
    <source>
        <dbReference type="Proteomes" id="UP000008281"/>
    </source>
</evidence>
<protein>
    <submittedName>
        <fullName evidence="1">Uncharacterized protein</fullName>
    </submittedName>
</protein>
<name>E3LHT2_CAERE</name>
<accession>E3LHT2</accession>
<dbReference type="InterPro" id="IPR019428">
    <property type="entry name" value="7TM_GPCR_serpentine_rcpt_Str"/>
</dbReference>
<organism evidence="2">
    <name type="scientific">Caenorhabditis remanei</name>
    <name type="common">Caenorhabditis vulgaris</name>
    <dbReference type="NCBI Taxonomy" id="31234"/>
    <lineage>
        <taxon>Eukaryota</taxon>
        <taxon>Metazoa</taxon>
        <taxon>Ecdysozoa</taxon>
        <taxon>Nematoda</taxon>
        <taxon>Chromadorea</taxon>
        <taxon>Rhabditida</taxon>
        <taxon>Rhabditina</taxon>
        <taxon>Rhabditomorpha</taxon>
        <taxon>Rhabditoidea</taxon>
        <taxon>Rhabditidae</taxon>
        <taxon>Peloderinae</taxon>
        <taxon>Caenorhabditis</taxon>
    </lineage>
</organism>
<gene>
    <name evidence="1" type="ORF">CRE_09254</name>
</gene>
<dbReference type="Pfam" id="PF10326">
    <property type="entry name" value="7TM_GPCR_Str"/>
    <property type="match status" value="1"/>
</dbReference>